<dbReference type="InterPro" id="IPR011628">
    <property type="entry name" value="Cleaved_adhesin"/>
</dbReference>
<evidence type="ECO:0000259" key="3">
    <source>
        <dbReference type="Pfam" id="PF18962"/>
    </source>
</evidence>
<dbReference type="EMBL" id="UFVS01000001">
    <property type="protein sequence ID" value="SUX45760.1"/>
    <property type="molecule type" value="Genomic_DNA"/>
</dbReference>
<accession>A0A381FGU4</accession>
<dbReference type="OrthoDB" id="951108at2"/>
<keyword evidence="1" id="KW-0732">Signal</keyword>
<dbReference type="RefSeq" id="WP_076558795.1">
    <property type="nucleotide sequence ID" value="NZ_CP033929.1"/>
</dbReference>
<feature type="domain" description="GEVED" evidence="4">
    <location>
        <begin position="272"/>
        <end position="354"/>
    </location>
</feature>
<protein>
    <submittedName>
        <fullName evidence="5 6">Por secretion system C-terminal sorting domain</fullName>
    </submittedName>
</protein>
<dbReference type="InterPro" id="IPR045474">
    <property type="entry name" value="GEVED"/>
</dbReference>
<name>A0A381FGU4_9FLAO</name>
<dbReference type="KEGG" id="cil:EG358_13205"/>
<evidence type="ECO:0000259" key="2">
    <source>
        <dbReference type="Pfam" id="PF07675"/>
    </source>
</evidence>
<reference evidence="6 8" key="2">
    <citation type="submission" date="2018-06" db="EMBL/GenBank/DDBJ databases">
        <authorList>
            <consortium name="Pathogen Informatics"/>
            <person name="Doyle S."/>
        </authorList>
    </citation>
    <scope>NUCLEOTIDE SEQUENCE [LARGE SCALE GENOMIC DNA]</scope>
    <source>
        <strain evidence="6 8">NCTC13560</strain>
    </source>
</reference>
<dbReference type="Pfam" id="PF20009">
    <property type="entry name" value="GEVED"/>
    <property type="match status" value="1"/>
</dbReference>
<dbReference type="EMBL" id="FTMF01000002">
    <property type="protein sequence ID" value="SIQ11659.1"/>
    <property type="molecule type" value="Genomic_DNA"/>
</dbReference>
<keyword evidence="7" id="KW-1185">Reference proteome</keyword>
<dbReference type="AlphaFoldDB" id="A0A381FGU4"/>
<dbReference type="NCBIfam" id="TIGR04183">
    <property type="entry name" value="Por_Secre_tail"/>
    <property type="match status" value="1"/>
</dbReference>
<evidence type="ECO:0000259" key="4">
    <source>
        <dbReference type="Pfam" id="PF20009"/>
    </source>
</evidence>
<sequence length="443" mass="47601">MKRQLLNVMLLGFPVFGFSQIFLENFDGNGQGIAAWTVLNVDGLTPATSVNFITNGWNRIDRDGANGSFGGPAGNYAAMSTSWYTPAGTSNDWLISPTIPVSGASPTLYWDAKAQDADYPDGYKVMLAPNAGNTVADFTVELYSTTGENSNWTSRAASLTPYIGQNVRFAFVNNSTDKFMLMVDNIKVDFTYVAPPLSYCGPLSFQDSLFGEDGDEPITLVNFAGINNTTAATAYTGNSHEFFLSQTANVTSGQSYDITLKGNTGGNYASNFAVFIDWNQNGNLNDPGEVYAVTQTITNSTGTDALQAVHTITVPTTALSGNTRMRVKKIYGTTDLTDPCEGSDYGQAEDYTVNVTSSLSVNDVAKKDSNLKIYPNPVSDILNIDSASKIKSVKIYDLSGKNVLTEVVNTNKPMLNVSSLIPGTYVITAESETGLQSAKIIKK</sequence>
<evidence type="ECO:0000256" key="1">
    <source>
        <dbReference type="ARBA" id="ARBA00022729"/>
    </source>
</evidence>
<dbReference type="InterPro" id="IPR026444">
    <property type="entry name" value="Secre_tail"/>
</dbReference>
<dbReference type="NCBIfam" id="NF038128">
    <property type="entry name" value="choice_anch_J"/>
    <property type="match status" value="1"/>
</dbReference>
<dbReference type="GeneID" id="303674664"/>
<dbReference type="Gene3D" id="2.60.120.200">
    <property type="match status" value="1"/>
</dbReference>
<evidence type="ECO:0000313" key="8">
    <source>
        <dbReference type="Proteomes" id="UP000255231"/>
    </source>
</evidence>
<evidence type="ECO:0000313" key="7">
    <source>
        <dbReference type="Proteomes" id="UP000185725"/>
    </source>
</evidence>
<feature type="domain" description="Secretion system C-terminal sorting" evidence="3">
    <location>
        <begin position="373"/>
        <end position="441"/>
    </location>
</feature>
<evidence type="ECO:0000313" key="5">
    <source>
        <dbReference type="EMBL" id="SIQ11659.1"/>
    </source>
</evidence>
<dbReference type="Pfam" id="PF18962">
    <property type="entry name" value="Por_Secre_tail"/>
    <property type="match status" value="1"/>
</dbReference>
<dbReference type="Proteomes" id="UP000185725">
    <property type="component" value="Unassembled WGS sequence"/>
</dbReference>
<dbReference type="Pfam" id="PF07675">
    <property type="entry name" value="Cleaved_Adhesin"/>
    <property type="match status" value="1"/>
</dbReference>
<proteinExistence type="predicted"/>
<gene>
    <name evidence="6" type="ORF">NCTC13560_03287</name>
    <name evidence="5" type="ORF">SAMN05421682_102421</name>
</gene>
<evidence type="ECO:0000313" key="6">
    <source>
        <dbReference type="EMBL" id="SUX45760.1"/>
    </source>
</evidence>
<organism evidence="6 8">
    <name type="scientific">Chryseobacterium indoltheticum</name>
    <dbReference type="NCBI Taxonomy" id="254"/>
    <lineage>
        <taxon>Bacteria</taxon>
        <taxon>Pseudomonadati</taxon>
        <taxon>Bacteroidota</taxon>
        <taxon>Flavobacteriia</taxon>
        <taxon>Flavobacteriales</taxon>
        <taxon>Weeksellaceae</taxon>
        <taxon>Chryseobacterium group</taxon>
        <taxon>Chryseobacterium</taxon>
    </lineage>
</organism>
<feature type="domain" description="Cleaved adhesin" evidence="2">
    <location>
        <begin position="53"/>
        <end position="149"/>
    </location>
</feature>
<reference evidence="5 7" key="1">
    <citation type="submission" date="2017-01" db="EMBL/GenBank/DDBJ databases">
        <authorList>
            <person name="Varghese N."/>
            <person name="Submissions S."/>
        </authorList>
    </citation>
    <scope>NUCLEOTIDE SEQUENCE [LARGE SCALE GENOMIC DNA]</scope>
    <source>
        <strain evidence="5 7">ATCC 27950</strain>
    </source>
</reference>
<dbReference type="Proteomes" id="UP000255231">
    <property type="component" value="Unassembled WGS sequence"/>
</dbReference>